<dbReference type="InterPro" id="IPR037523">
    <property type="entry name" value="VOC_core"/>
</dbReference>
<comment type="caution">
    <text evidence="2">The sequence shown here is derived from an EMBL/GenBank/DDBJ whole genome shotgun (WGS) entry which is preliminary data.</text>
</comment>
<dbReference type="Pfam" id="PF00903">
    <property type="entry name" value="Glyoxalase"/>
    <property type="match status" value="1"/>
</dbReference>
<evidence type="ECO:0000259" key="1">
    <source>
        <dbReference type="PROSITE" id="PS51819"/>
    </source>
</evidence>
<dbReference type="SUPFAM" id="SSF54593">
    <property type="entry name" value="Glyoxalase/Bleomycin resistance protein/Dihydroxybiphenyl dioxygenase"/>
    <property type="match status" value="1"/>
</dbReference>
<dbReference type="RefSeq" id="WP_407883118.1">
    <property type="nucleotide sequence ID" value="NZ_BQXO01000002.1"/>
</dbReference>
<dbReference type="Gene3D" id="3.10.180.10">
    <property type="entry name" value="2,3-Dihydroxybiphenyl 1,2-Dioxygenase, domain 1"/>
    <property type="match status" value="1"/>
</dbReference>
<protein>
    <submittedName>
        <fullName evidence="2">Glyoxalase</fullName>
    </submittedName>
</protein>
<dbReference type="Proteomes" id="UP001628078">
    <property type="component" value="Unassembled WGS sequence"/>
</dbReference>
<proteinExistence type="predicted"/>
<dbReference type="InterPro" id="IPR029068">
    <property type="entry name" value="Glyas_Bleomycin-R_OHBP_Dase"/>
</dbReference>
<organism evidence="2 3">
    <name type="scientific">Furfurilactobacillus curtus</name>
    <dbReference type="NCBI Taxonomy" id="1746200"/>
    <lineage>
        <taxon>Bacteria</taxon>
        <taxon>Bacillati</taxon>
        <taxon>Bacillota</taxon>
        <taxon>Bacilli</taxon>
        <taxon>Lactobacillales</taxon>
        <taxon>Lactobacillaceae</taxon>
        <taxon>Furfurilactobacillus</taxon>
    </lineage>
</organism>
<reference evidence="2 3" key="1">
    <citation type="submission" date="2022-03" db="EMBL/GenBank/DDBJ databases">
        <title>Draft genome sequence of Furfurilactobacillus curtus JCM 31185.</title>
        <authorList>
            <person name="Suzuki S."/>
            <person name="Endo A."/>
            <person name="Kajikawa A."/>
        </authorList>
    </citation>
    <scope>NUCLEOTIDE SEQUENCE [LARGE SCALE GENOMIC DNA]</scope>
    <source>
        <strain evidence="2 3">JCM 31185</strain>
    </source>
</reference>
<evidence type="ECO:0000313" key="3">
    <source>
        <dbReference type="Proteomes" id="UP001628078"/>
    </source>
</evidence>
<dbReference type="EMBL" id="BQXO01000002">
    <property type="protein sequence ID" value="GKT05678.1"/>
    <property type="molecule type" value="Genomic_DNA"/>
</dbReference>
<evidence type="ECO:0000313" key="2">
    <source>
        <dbReference type="EMBL" id="GKT05678.1"/>
    </source>
</evidence>
<dbReference type="PROSITE" id="PS51819">
    <property type="entry name" value="VOC"/>
    <property type="match status" value="1"/>
</dbReference>
<sequence>MNVRTINTYEISVTDPQRAWRFYHEVFDLPDAVLTNGLETVSVAGKNVIFRQVPAHDTHVDLDHPDLILRARDRINDLINHLQNYYVPIVAGPTPEDDLQAIFVNDYEGNLIKILERAK</sequence>
<feature type="domain" description="VOC" evidence="1">
    <location>
        <begin position="5"/>
        <end position="117"/>
    </location>
</feature>
<name>A0ABQ5JT08_9LACO</name>
<keyword evidence="3" id="KW-1185">Reference proteome</keyword>
<dbReference type="InterPro" id="IPR004360">
    <property type="entry name" value="Glyas_Fos-R_dOase_dom"/>
</dbReference>
<accession>A0ABQ5JT08</accession>
<gene>
    <name evidence="2" type="ORF">JCM31185_09660</name>
</gene>